<keyword evidence="1" id="KW-0677">Repeat</keyword>
<organism evidence="5 6">
    <name type="scientific">Dechloromonas agitata</name>
    <dbReference type="NCBI Taxonomy" id="73030"/>
    <lineage>
        <taxon>Bacteria</taxon>
        <taxon>Pseudomonadati</taxon>
        <taxon>Pseudomonadota</taxon>
        <taxon>Betaproteobacteria</taxon>
        <taxon>Rhodocyclales</taxon>
        <taxon>Azonexaceae</taxon>
        <taxon>Dechloromonas</taxon>
    </lineage>
</organism>
<sequence length="267" mass="29954">MFASLSVKQWALGISLAFCCTLPAIAQQYQFNNPAGQEPKNTDPRNRARIHTELGAMYFQAGNYAVALDELQIALNADSSYFQAYSVRGLVHTALKENDKAESDFRRALDIAPNDPEVNNNYGWYLCETGKERQSIAYFLNALKSPLYETPDRAYTNAGTCALKAGDLEGAQNYLLKAVQLSRDGAMTARLELAKLFYRRGILEESRIYLNDALKMMEPPSAEALWLGVRLERRLGNRSAEGGFASQLRSRYPSSAEYQEFLKGNFE</sequence>
<feature type="signal peptide" evidence="4">
    <location>
        <begin position="1"/>
        <end position="26"/>
    </location>
</feature>
<dbReference type="SMART" id="SM00028">
    <property type="entry name" value="TPR"/>
    <property type="match status" value="4"/>
</dbReference>
<proteinExistence type="predicted"/>
<name>A0A930G094_9RHOO</name>
<dbReference type="NCBIfam" id="TIGR02521">
    <property type="entry name" value="type_IV_pilW"/>
    <property type="match status" value="1"/>
</dbReference>
<keyword evidence="2 3" id="KW-0802">TPR repeat</keyword>
<evidence type="ECO:0000256" key="3">
    <source>
        <dbReference type="PROSITE-ProRule" id="PRU00339"/>
    </source>
</evidence>
<feature type="repeat" description="TPR" evidence="3">
    <location>
        <begin position="82"/>
        <end position="115"/>
    </location>
</feature>
<dbReference type="PANTHER" id="PTHR44858">
    <property type="entry name" value="TETRATRICOPEPTIDE REPEAT PROTEIN 6"/>
    <property type="match status" value="1"/>
</dbReference>
<dbReference type="EMBL" id="JABZMI010000324">
    <property type="protein sequence ID" value="MBF1165991.1"/>
    <property type="molecule type" value="Genomic_DNA"/>
</dbReference>
<dbReference type="GO" id="GO:0009279">
    <property type="term" value="C:cell outer membrane"/>
    <property type="evidence" value="ECO:0007669"/>
    <property type="project" value="TreeGrafter"/>
</dbReference>
<feature type="repeat" description="TPR" evidence="3">
    <location>
        <begin position="48"/>
        <end position="81"/>
    </location>
</feature>
<evidence type="ECO:0000313" key="5">
    <source>
        <dbReference type="EMBL" id="MBF1165991.1"/>
    </source>
</evidence>
<dbReference type="InterPro" id="IPR011990">
    <property type="entry name" value="TPR-like_helical_dom_sf"/>
</dbReference>
<accession>A0A930G094</accession>
<dbReference type="PANTHER" id="PTHR44858:SF1">
    <property type="entry name" value="UDP-N-ACETYLGLUCOSAMINE--PEPTIDE N-ACETYLGLUCOSAMINYLTRANSFERASE SPINDLY-RELATED"/>
    <property type="match status" value="1"/>
</dbReference>
<dbReference type="InterPro" id="IPR019734">
    <property type="entry name" value="TPR_rpt"/>
</dbReference>
<keyword evidence="4" id="KW-0732">Signal</keyword>
<dbReference type="PROSITE" id="PS50005">
    <property type="entry name" value="TPR"/>
    <property type="match status" value="2"/>
</dbReference>
<evidence type="ECO:0000256" key="2">
    <source>
        <dbReference type="ARBA" id="ARBA00022803"/>
    </source>
</evidence>
<dbReference type="GO" id="GO:0046813">
    <property type="term" value="P:receptor-mediated virion attachment to host cell"/>
    <property type="evidence" value="ECO:0007669"/>
    <property type="project" value="TreeGrafter"/>
</dbReference>
<reference evidence="5" key="1">
    <citation type="submission" date="2020-04" db="EMBL/GenBank/DDBJ databases">
        <title>Deep metagenomics examines the oral microbiome during advanced dental caries in children, revealing novel taxa and co-occurrences with host molecules.</title>
        <authorList>
            <person name="Baker J.L."/>
            <person name="Morton J.T."/>
            <person name="Dinis M."/>
            <person name="Alvarez R."/>
            <person name="Tran N.C."/>
            <person name="Knight R."/>
            <person name="Edlund A."/>
        </authorList>
    </citation>
    <scope>NUCLEOTIDE SEQUENCE</scope>
    <source>
        <strain evidence="5">JCVI_32_bin.24</strain>
    </source>
</reference>
<dbReference type="Pfam" id="PF13432">
    <property type="entry name" value="TPR_16"/>
    <property type="match status" value="2"/>
</dbReference>
<dbReference type="Proteomes" id="UP000718593">
    <property type="component" value="Unassembled WGS sequence"/>
</dbReference>
<evidence type="ECO:0000256" key="1">
    <source>
        <dbReference type="ARBA" id="ARBA00022737"/>
    </source>
</evidence>
<dbReference type="AlphaFoldDB" id="A0A930G094"/>
<comment type="caution">
    <text evidence="5">The sequence shown here is derived from an EMBL/GenBank/DDBJ whole genome shotgun (WGS) entry which is preliminary data.</text>
</comment>
<dbReference type="InterPro" id="IPR050498">
    <property type="entry name" value="Ycf3"/>
</dbReference>
<dbReference type="SUPFAM" id="SSF48452">
    <property type="entry name" value="TPR-like"/>
    <property type="match status" value="2"/>
</dbReference>
<dbReference type="RefSeq" id="WP_274738335.1">
    <property type="nucleotide sequence ID" value="NZ_JARBJQ010000005.1"/>
</dbReference>
<feature type="chain" id="PRO_5037966700" evidence="4">
    <location>
        <begin position="27"/>
        <end position="267"/>
    </location>
</feature>
<evidence type="ECO:0000256" key="4">
    <source>
        <dbReference type="SAM" id="SignalP"/>
    </source>
</evidence>
<dbReference type="Gene3D" id="1.25.40.10">
    <property type="entry name" value="Tetratricopeptide repeat domain"/>
    <property type="match status" value="1"/>
</dbReference>
<evidence type="ECO:0000313" key="6">
    <source>
        <dbReference type="Proteomes" id="UP000718593"/>
    </source>
</evidence>
<protein>
    <submittedName>
        <fullName evidence="5">Type IV pilus biogenesis/stability protein PilW</fullName>
    </submittedName>
</protein>
<gene>
    <name evidence="5" type="primary">pilW</name>
    <name evidence="5" type="ORF">HXL68_13245</name>
</gene>
<dbReference type="InterPro" id="IPR013360">
    <property type="entry name" value="Pilus_4_PilW"/>
</dbReference>